<name>A0A8H3ADQ5_9AGAM</name>
<proteinExistence type="predicted"/>
<protein>
    <recommendedName>
        <fullName evidence="2">LYR motif-containing protein Cup1-like N-terminal domain-containing protein</fullName>
    </recommendedName>
</protein>
<feature type="domain" description="LYR motif-containing protein Cup1-like N-terminal" evidence="2">
    <location>
        <begin position="12"/>
        <end position="96"/>
    </location>
</feature>
<dbReference type="CDD" id="cd20273">
    <property type="entry name" value="Complex1_LYR_unchar"/>
    <property type="match status" value="1"/>
</dbReference>
<reference evidence="3" key="1">
    <citation type="submission" date="2021-01" db="EMBL/GenBank/DDBJ databases">
        <authorList>
            <person name="Kaushik A."/>
        </authorList>
    </citation>
    <scope>NUCLEOTIDE SEQUENCE</scope>
    <source>
        <strain evidence="3">AG1-1C</strain>
    </source>
</reference>
<accession>A0A8H3ADQ5</accession>
<feature type="region of interest" description="Disordered" evidence="1">
    <location>
        <begin position="185"/>
        <end position="216"/>
    </location>
</feature>
<feature type="compositionally biased region" description="Polar residues" evidence="1">
    <location>
        <begin position="297"/>
        <end position="320"/>
    </location>
</feature>
<evidence type="ECO:0000313" key="3">
    <source>
        <dbReference type="EMBL" id="CAE6412726.1"/>
    </source>
</evidence>
<feature type="region of interest" description="Disordered" evidence="1">
    <location>
        <begin position="241"/>
        <end position="271"/>
    </location>
</feature>
<gene>
    <name evidence="3" type="ORF">RDB_LOCUS71867</name>
</gene>
<dbReference type="EMBL" id="CAJMWS010000314">
    <property type="protein sequence ID" value="CAE6412726.1"/>
    <property type="molecule type" value="Genomic_DNA"/>
</dbReference>
<dbReference type="AlphaFoldDB" id="A0A8H3ADQ5"/>
<dbReference type="Pfam" id="PF20263">
    <property type="entry name" value="LYRM2-like"/>
    <property type="match status" value="1"/>
</dbReference>
<feature type="compositionally biased region" description="Basic and acidic residues" evidence="1">
    <location>
        <begin position="352"/>
        <end position="369"/>
    </location>
</feature>
<feature type="region of interest" description="Disordered" evidence="1">
    <location>
        <begin position="296"/>
        <end position="380"/>
    </location>
</feature>
<dbReference type="InterPro" id="IPR046896">
    <property type="entry name" value="Cup1-like_N"/>
</dbReference>
<evidence type="ECO:0000259" key="2">
    <source>
        <dbReference type="Pfam" id="PF20263"/>
    </source>
</evidence>
<sequence>MVLTPRSVVLALYRSLLREAHKLPDPLVKFTYSIYIRDRFRKNARISDEILRYKKIKTGTQKLRQLQAANNGDKTAVARTLRFAYGVSGPIYHQNLAAYKLTGNSPNPADTRPPPFPPALKALLSSPLARTKSGLKLQPDEPSALSLAIDKRGWLGKLPERRERNLWWNWWREEPTKTLVPTEIVVEPSPGNVNTLSSDATGPENGSSTTSSKASLRLRQLGLPVAKTQESDLIHRVEEYSRSYTLPKPPRRSTGRASDSQDQGLGAGMVVPPQSRFMRRRYRELLSKMPLLAFKPASSSGAPSVVTSDLQPQEQGTPSKPSVPPGKFSVSISPLATTLGPRNRTTYSLMPQEDRQWIERARESKRSLEPKLGAPRSLKA</sequence>
<comment type="caution">
    <text evidence="3">The sequence shown here is derived from an EMBL/GenBank/DDBJ whole genome shotgun (WGS) entry which is preliminary data.</text>
</comment>
<evidence type="ECO:0000256" key="1">
    <source>
        <dbReference type="SAM" id="MobiDB-lite"/>
    </source>
</evidence>
<dbReference type="Proteomes" id="UP000663846">
    <property type="component" value="Unassembled WGS sequence"/>
</dbReference>
<evidence type="ECO:0000313" key="4">
    <source>
        <dbReference type="Proteomes" id="UP000663846"/>
    </source>
</evidence>
<feature type="compositionally biased region" description="Polar residues" evidence="1">
    <location>
        <begin position="191"/>
        <end position="214"/>
    </location>
</feature>
<organism evidence="3 4">
    <name type="scientific">Rhizoctonia solani</name>
    <dbReference type="NCBI Taxonomy" id="456999"/>
    <lineage>
        <taxon>Eukaryota</taxon>
        <taxon>Fungi</taxon>
        <taxon>Dikarya</taxon>
        <taxon>Basidiomycota</taxon>
        <taxon>Agaricomycotina</taxon>
        <taxon>Agaricomycetes</taxon>
        <taxon>Cantharellales</taxon>
        <taxon>Ceratobasidiaceae</taxon>
        <taxon>Rhizoctonia</taxon>
    </lineage>
</organism>